<evidence type="ECO:0000313" key="2">
    <source>
        <dbReference type="Proteomes" id="UP000283128"/>
    </source>
</evidence>
<comment type="caution">
    <text evidence="1">The sequence shown here is derived from an EMBL/GenBank/DDBJ whole genome shotgun (WGS) entry which is preliminary data.</text>
</comment>
<sequence>MAAIEFPDDLIALERSAWEEIQAGALTVPTALAVHEGVTAFAAESELSRLDVEMQLKRVVRHPEVVAA</sequence>
<name>A0A437Q3A7_9ACTN</name>
<dbReference type="OrthoDB" id="4325029at2"/>
<proteinExistence type="predicted"/>
<dbReference type="Proteomes" id="UP000283128">
    <property type="component" value="Unassembled WGS sequence"/>
</dbReference>
<gene>
    <name evidence="1" type="ORF">EOT10_03155</name>
</gene>
<accession>A0A437Q3A7</accession>
<reference evidence="1 2" key="1">
    <citation type="submission" date="2019-01" db="EMBL/GenBank/DDBJ databases">
        <title>Genome sequences of Streptomyces and Rhizobium isolates collected from root and soil.</title>
        <authorList>
            <person name="Chhettri S."/>
            <person name="Sevigny J.L."/>
            <person name="Sen A."/>
            <person name="Ennis N."/>
            <person name="Tisa L."/>
        </authorList>
    </citation>
    <scope>NUCLEOTIDE SEQUENCE [LARGE SCALE GENOMIC DNA]</scope>
    <source>
        <strain evidence="1 2">San01</strain>
    </source>
</reference>
<evidence type="ECO:0000313" key="1">
    <source>
        <dbReference type="EMBL" id="RVU28873.1"/>
    </source>
</evidence>
<dbReference type="RefSeq" id="WP_127826459.1">
    <property type="nucleotide sequence ID" value="NZ_RZYA01000001.1"/>
</dbReference>
<organism evidence="1 2">
    <name type="scientific">Streptomyces antnestii</name>
    <dbReference type="NCBI Taxonomy" id="2494256"/>
    <lineage>
        <taxon>Bacteria</taxon>
        <taxon>Bacillati</taxon>
        <taxon>Actinomycetota</taxon>
        <taxon>Actinomycetes</taxon>
        <taxon>Kitasatosporales</taxon>
        <taxon>Streptomycetaceae</taxon>
        <taxon>Streptomyces</taxon>
    </lineage>
</organism>
<protein>
    <submittedName>
        <fullName evidence="1">Uncharacterized protein</fullName>
    </submittedName>
</protein>
<keyword evidence="2" id="KW-1185">Reference proteome</keyword>
<dbReference type="EMBL" id="RZYA01000001">
    <property type="protein sequence ID" value="RVU28873.1"/>
    <property type="molecule type" value="Genomic_DNA"/>
</dbReference>
<dbReference type="AlphaFoldDB" id="A0A437Q3A7"/>